<accession>G4T682</accession>
<evidence type="ECO:0000313" key="13">
    <source>
        <dbReference type="EMBL" id="CCA66844.1"/>
    </source>
</evidence>
<dbReference type="STRING" id="1109443.G4T682"/>
<feature type="compositionally biased region" description="Polar residues" evidence="11">
    <location>
        <begin position="4355"/>
        <end position="4364"/>
    </location>
</feature>
<dbReference type="OMA" id="ILEQWHR"/>
<comment type="subcellular location">
    <subcellularLocation>
        <location evidence="1">Nucleus</location>
        <location evidence="1">Nucleolus</location>
    </subcellularLocation>
    <subcellularLocation>
        <location evidence="2">Nucleus</location>
        <location evidence="2">Nucleoplasm</location>
    </subcellularLocation>
</comment>
<keyword evidence="7 10" id="KW-0067">ATP-binding</keyword>
<sequence length="4811" mass="536212">MENTSSGTTRWNALSLPIATQTDALVAQFPDLEWLTALETSQRLHALSKLLKSPKHTLGVARMFSPLLVDLCARWLDDQEEDEQKFTVFGLLLPAHEELYPVFARFLQRPSLANGPLAFVTRENAAHIPKSTLHPLLLAYHRIIEAIPHIHRDFQWPATHLQSLCDPPHPESGVRLLALRCFAFHVGMNEPARVKWEESLVGTPANVTPTVETGFGDSVNIWTLPLLDHKRVIDERLALTVTFDLCKAAPLIDATALCPYVTTVGGVILLRSNALQPTTPYLTFNANWSTLHDVARLLQQRQPILLSGSSSSGKSTLVEYLSSLLNHHSSTAVVSIHLADTSLDSRSLLGSYVSSAKTPGVFEWRDGAIIQAMRTGRVLVLENIDRASSEVLGMLWPLVESMSMAKPIGDHASLQVFGRETVRATEGFSLFATRTVSPSQNGEIPPANFLGSHKWRHVQVPEPSGEDLVAIVEMSFPKMSPQRAKALVAVWVRLRSVEHDLNPSTVRPIGLRDLLKWSSRINLVEPPTESMAWEAEQQIPLSALFSNPITREDIFLDAMDIFFGAYNESKQLSSTYLDAAATFLAVELSISSHRLQWLRSARCPQLELLKNSNGATTGLVLDRIVLSAVDPSSQINAQALRPFALHRPSLTLLHSLAAAIRANEPVLLVGETGTGKTTAVTHLATLLNQSLVSLNLSQQTETSDLVGGYKPLDARGPAQDLQRRFTSLFTVTFSREKNVKYEEAIRSAVANGKWKRAAVLWKEAAGRAKDRLQSKIDKDTAQSGGSEEPRKRRKLDTGENLEAKLNNWSKFEEEVSVFEGQFVRGNAKGVFAFVEGPLVTALKRGDWILLDEVNLASSETLEAISSILHSPHASITLTEQGSLVPVERHPNFRLFACMNPATDVGKKDLPQHIRALMTELYVPPPDANPDALLAVVEQYIGHISMADRAAIMDVAEFYTLARKMAQAGELADGSNQRPHYSMRTLTRALTFAVHANTLFPLRRALWEGCLMSFSTILEPKSSDVFKALALKHLLGNAKNVRSILSQIPSAPADGTEYISVGPFWLERGPTDPLPINHYILTPSVQAKLLDLARILVTRQFPVLIEGPTSSGKTSAIEYLARLTGHRFIRINNHEHTDIQEYLGSYVTNPETGLLTYQDGLLVRAVRRGDWIVLDELNLAPSDVLEALNRLLDDNRELVIPETGEVVRPHPHFMLFATQNPPGLYGGRKILSRAFRNRFLEVHFQDVPQNELEQIIQERCGIAPSYAHRIVAVYQELQRRRQAGRVFETKHGFATLRDLFRWANRGAGSVQELAEDGYMLIAEKSRREDDKAIVKEVIESVMKVSIHESQIYNIHNPAVVQSLACPLPSDGTIVWTQAMQRIFVLASRALRHKEPILLVGDTGSGKTSFCEIYSQAAGKALYTVNCHQNTETADLLGGQRPIRNRASLLGEKEQFARSCLGSLEIAIDPSMPIETQVQMAISTENRPEIKGKLIEVLKGLQRLVPLFEWQDGPLVTAMRSASMFLLDEISLADDSVLERLNSVLEPERTLVLAEKSGWDGESLEVVAHSEFLLAATMNPGGDHGKKELSPALRNRFTEIWVPPISNKDDKVAIVQASWHNAVLTPYSERVVDFLIAVGGLLEDPLAYGIRDLLAWVHFSDEIFNATELSAKQIFHHAAHLVALDGLAAIPQTQGFSEAAIERLRAEAIRILNEMVPDGKPEPEISVHVKPATIAIGSFSIPLGPLEPSNVEFQIHAPTTLSNIHRVVRALQLKKAILLEGSPGVGKTSLVAALAAISRQRLCRINLSDQTDIIDLFGSDLPVEGGQPGEFAWRNAAFLTALQNGDWVLLDEMNLAPQSVLEGLNAVLDHRGSIFVPELGRTFTKHPAFRLFAAQNPVQQGGGRKGLPKSFVNRFTKVFVDSLSTDDLLKIAQTVKGNYPEETLKRMIALTQHIHMETTVTKSLGRKGSPWEFNLRDLIRWLELTDHPTNLEARSGHPVDFVGEIFAQRFREPAERRKIYEAAVDLLQPTSSGVESAHFFPTTYYIQFGHSLIRRKASWRESTWVAPVLRDHLSSFEVITRCIDQGWLVILVGGPGSGKTTILRQLGSFYGEKAVKFSASSATDTSDLLGGFEQDDGQLGQRQAIKTIRAFMDSLSQSNPFVAPDIGEWLSDSRVDVVKLRQVCQLLPEDQRSAVEDDILTIETARLTHRFVWVDGPLVHALKEGLWFILDNANLCSPSVLDRLNSLCEQGGQLILTERGLINGAIETIQPHPNFRLFMTMDPLNGELSRAMRNRGVEVYVDAPKTPQDLIEIDLFRRTPLATNSVTGHVEGRQTMLMSHLSLSSLQRLLRMARLVEHAAPIQQNLFVSQLLSTAEISFLSHLQHQFALDTQGALVGTTADDMPQIGLPASFLQSQPEEIMLNPNLLARIRSVGLDVRVAWNTCRRRIYSLINAIGKSSRTEGHNPLHQSIFNISEAQFSGRLIGGSVAEEVKAVYPVLYSVRQFLESLMGSPVPVIDISICYTLAELWYYGFEIAQQNRLDYSSWISILCEMRDAIGSISDRHLRETLRDALESIRLKSGFEMKSIWMLHRDHQAGRQRASLALVQLNQTSRDSGRLFGRLVDIAALQWLNENSQDETVTPLLGEKTGLQDESSGWVAVQLLNLHLTMLGGFISTASIESQLLGVLCQLAMATPGYPMGGIITLSSAKWAEKLKLDHRRWASFSFGDWTTGTLAGEGEGKPGKLMGRYAKLMAVARLCAGGRIPMKYSKFHEAMLQNSLLASVLELQMPLKSHADDLISILRNDMEVLHTALIKGSGGPIVKYHDLASLMTSLNQEAREDSIIKELFHILGVAMTAIQDASNDQARVSAVAECYSYLAILVLRLYVPNIPLDPQASSITKRLHLVLTQRGLDSELQLHQEAERILTGNESNPYIELLKEQLNGVTSRLNETTSPQESIPRSLDELTALCTELSRFHDTIIQPTKFKALIEGLKNRDTMAQQREEIDQDSWRQFTERVEAKYPEFGDIVYPVLMWVNRLRFGVNLLHVSSGHSPTDYLRLVGDFAHTTTSFPALSGASRIASGGLQVPPHVVPHDWSVLRINASLLLVASGEPIEIHRALIASSFQQLFGLWQEEKRKADEEEGQQSSLYKQRKSTFVQLSEEEQEAQEFKQLFPEFEDVMSDPQPALFTKDPRVDTKSTYQLFMAVNSPDPSNMQIPDAELFSTRNLARWLRSARLEGDFTADTSVVYRIRTASHRLQCLHQERGPDAGYNFYHDSNVTEITRALKIVSALQDRLLELIGVWPDQMVLKHIKERCEAITDLDIESSVARVLSALEQLLLHTEDWQKYADRENSLAIHQEALSNLIVEWRRSELACWAHLLDHQATEFAQDLEEWWFRLYENFVYASKMERMDGAGEDAYLDQLLPLLESFVTSSPAGQYASRLELLKAFVNYIREIVAQNSSLSVRVAHLLNSVVQFYSSFRSKVSTSIQSQRESIDKEIKGFIKLASWKDINVLALKASAQRTHHQLHKSIRKFREVLRTPVSLLLSQPSTLETREALNIESSFNYPTPLPKTSLPQVPSAVGALRNIENTLGLYQDILNSSFSSPEQPLVEDFASSIVEAVAELQSAVAPADADKKRGWLKNLQNRKRKGLADLLKACKAAGLSSQPRHDITGQQLNRRWLFEQRVPVEIPSTSAQKMDTYFDKVIAALPKLHSSLSSHSSEVSTKDLSKLLHFSQSLLYFAIQSRSWVLECQTISSRLASVVHILEANGACQLSDAGNHALHRLSVYASVLAYATQSTQNIRDVALEIQNLPYGFLPFNFTVLKELEERLSQMSTLKVRIEELRMRSKQGHIILLFSDENNLLDIAKASLCDLCKVLKSWCEEDPRAQHLCGLVVATLEERIDLLPSYAPYAFEEKQIDENPLNVLLVIAQRLKGFSAGVPGEDFVKQGATRYRTLNTIFDAVRVAQEVDAFFLCLPQSSSATLYMQRLHPFLATYQRSLDSYFKQLVLWTKSLFKLCSILLNLAQDLADRGFCQPQDAPPDSRTDTGQKMEGTGVGEGSGDKDVTNEIEDDSQMEGLQGAEEEKQQMTESKEEGREMANDFEGDLEDVAQDENDGEDDNSDSDASEVEERAENLDPADPGAVDEKLWEGKADKGDRKEDQTTDQPSKEVPGESEVGAKRDDSNKRSQQDPKMEDAPPDTEERAVGEEDEEGEDAPDTTNMPNDAGAPMEDLPQDGEALELPDDLDMGEKGEVNEEEQGSGDMDELSEMADDNNEKQRDDDEHDMEYQEQLEATEDEPSTLPEENRDAIAQPDEVEGSGQQDTRGGGTSMLELGTEANADRDMDEEMHDANEALNTDQQPEGNSGMGNNAETEATATGEAPVESRQSSGNQEVSMSDQVQTTPRPVAEALSQVRRNYQEILERLSQANHLPADKTEFQSVEHAVEEDENTQLALGTAEDEIARLRDLNLIDETTEKLDQEDTDLVDLEDEGSHHQLTPKQTPKPLSSSAQKEGSGERSEEALVGDEIRRQFGTQNGRAELPSSERQPLTSDDVESRLVAWQNDPECTESAETMWRLYSSLTHDLAWGLCEQLRLTLEPTKATRLRGDYRTGKRLNMKKIIPYIASEYTKDKIWLRRTRPSQREYQILLALDDSRSMSESHSEHLSFETLALVSKALTRLEAGDISIVKFGESVQVLHGFDDGPFNDAAGARVMNSFTFSQTSTDVLALVETSISVLQEARERRGNGSSGAANLWQLEIIISDGICSNHDELRAVIRRAREQRILVVFIVVDALARTQGGVARWRIPFYS</sequence>
<dbReference type="GO" id="GO:0016887">
    <property type="term" value="F:ATP hydrolysis activity"/>
    <property type="evidence" value="ECO:0007669"/>
    <property type="project" value="InterPro"/>
</dbReference>
<dbReference type="CDD" id="cd00009">
    <property type="entry name" value="AAA"/>
    <property type="match status" value="2"/>
</dbReference>
<feature type="region of interest" description="Disordered" evidence="11">
    <location>
        <begin position="4534"/>
        <end position="4553"/>
    </location>
</feature>
<dbReference type="HOGENOM" id="CLU_000050_0_2_1"/>
<evidence type="ECO:0000256" key="3">
    <source>
        <dbReference type="ARBA" id="ARBA00007188"/>
    </source>
</evidence>
<dbReference type="Gene3D" id="3.40.50.300">
    <property type="entry name" value="P-loop containing nucleotide triphosphate hydrolases"/>
    <property type="match status" value="6"/>
</dbReference>
<dbReference type="Proteomes" id="UP000007148">
    <property type="component" value="Unassembled WGS sequence"/>
</dbReference>
<evidence type="ECO:0000256" key="8">
    <source>
        <dbReference type="ARBA" id="ARBA00023186"/>
    </source>
</evidence>
<feature type="compositionally biased region" description="Basic and acidic residues" evidence="11">
    <location>
        <begin position="4145"/>
        <end position="4208"/>
    </location>
</feature>
<dbReference type="eggNOG" id="KOG1808">
    <property type="taxonomic scope" value="Eukaryota"/>
</dbReference>
<feature type="compositionally biased region" description="Basic and acidic residues" evidence="11">
    <location>
        <begin position="771"/>
        <end position="780"/>
    </location>
</feature>
<evidence type="ECO:0000259" key="12">
    <source>
        <dbReference type="PROSITE" id="PS50234"/>
    </source>
</evidence>
<dbReference type="GO" id="GO:0005524">
    <property type="term" value="F:ATP binding"/>
    <property type="evidence" value="ECO:0007669"/>
    <property type="project" value="UniProtKB-KW"/>
</dbReference>
<dbReference type="GO" id="GO:0005730">
    <property type="term" value="C:nucleolus"/>
    <property type="evidence" value="ECO:0007669"/>
    <property type="project" value="UniProtKB-SubCell"/>
</dbReference>
<reference evidence="13 14" key="1">
    <citation type="journal article" date="2011" name="PLoS Pathog.">
        <title>Endophytic Life Strategies Decoded by Genome and Transcriptome Analyses of the Mutualistic Root Symbiont Piriformospora indica.</title>
        <authorList>
            <person name="Zuccaro A."/>
            <person name="Lahrmann U."/>
            <person name="Guldener U."/>
            <person name="Langen G."/>
            <person name="Pfiffi S."/>
            <person name="Biedenkopf D."/>
            <person name="Wong P."/>
            <person name="Samans B."/>
            <person name="Grimm C."/>
            <person name="Basiewicz M."/>
            <person name="Murat C."/>
            <person name="Martin F."/>
            <person name="Kogel K.H."/>
        </authorList>
    </citation>
    <scope>NUCLEOTIDE SEQUENCE [LARGE SCALE GENOMIC DNA]</scope>
    <source>
        <strain evidence="13 14">DSM 11827</strain>
    </source>
</reference>
<feature type="compositionally biased region" description="Acidic residues" evidence="11">
    <location>
        <begin position="4283"/>
        <end position="4300"/>
    </location>
</feature>
<keyword evidence="9 10" id="KW-0539">Nucleus</keyword>
<feature type="compositionally biased region" description="Polar residues" evidence="11">
    <location>
        <begin position="4496"/>
        <end position="4513"/>
    </location>
</feature>
<dbReference type="InParanoid" id="G4T682"/>
<dbReference type="PANTHER" id="PTHR48103:SF2">
    <property type="entry name" value="MIDASIN"/>
    <property type="match status" value="1"/>
</dbReference>
<dbReference type="Pfam" id="PF17865">
    <property type="entry name" value="AAA_lid_5"/>
    <property type="match status" value="1"/>
</dbReference>
<dbReference type="SUPFAM" id="SSF52540">
    <property type="entry name" value="P-loop containing nucleoside triphosphate hydrolases"/>
    <property type="match status" value="6"/>
</dbReference>
<feature type="compositionally biased region" description="Acidic residues" evidence="11">
    <location>
        <begin position="4234"/>
        <end position="4248"/>
    </location>
</feature>
<evidence type="ECO:0000256" key="9">
    <source>
        <dbReference type="ARBA" id="ARBA00023242"/>
    </source>
</evidence>
<dbReference type="InterPro" id="IPR036465">
    <property type="entry name" value="vWFA_dom_sf"/>
</dbReference>
<evidence type="ECO:0000256" key="6">
    <source>
        <dbReference type="ARBA" id="ARBA00022741"/>
    </source>
</evidence>
<dbReference type="EMBL" id="CAFZ01000006">
    <property type="protein sequence ID" value="CCA66844.1"/>
    <property type="molecule type" value="Genomic_DNA"/>
</dbReference>
<dbReference type="PANTHER" id="PTHR48103">
    <property type="entry name" value="MIDASIN-RELATED"/>
    <property type="match status" value="1"/>
</dbReference>
<dbReference type="Gene3D" id="3.40.50.410">
    <property type="entry name" value="von Willebrand factor, type A domain"/>
    <property type="match status" value="1"/>
</dbReference>
<feature type="compositionally biased region" description="Low complexity" evidence="11">
    <location>
        <begin position="4369"/>
        <end position="4382"/>
    </location>
</feature>
<evidence type="ECO:0000256" key="4">
    <source>
        <dbReference type="ARBA" id="ARBA00017143"/>
    </source>
</evidence>
<proteinExistence type="inferred from homology"/>
<keyword evidence="6 10" id="KW-0547">Nucleotide-binding</keyword>
<dbReference type="InterPro" id="IPR012099">
    <property type="entry name" value="Midasin"/>
</dbReference>
<feature type="compositionally biased region" description="Basic and acidic residues" evidence="11">
    <location>
        <begin position="4515"/>
        <end position="4527"/>
    </location>
</feature>
<comment type="caution">
    <text evidence="13">The sequence shown here is derived from an EMBL/GenBank/DDBJ whole genome shotgun (WGS) entry which is preliminary data.</text>
</comment>
<dbReference type="OrthoDB" id="5186at2759"/>
<dbReference type="InterPro" id="IPR002035">
    <property type="entry name" value="VWF_A"/>
</dbReference>
<evidence type="ECO:0000256" key="7">
    <source>
        <dbReference type="ARBA" id="ARBA00022840"/>
    </source>
</evidence>
<dbReference type="FunFam" id="3.40.50.300:FF:001368">
    <property type="entry name" value="Midasin"/>
    <property type="match status" value="1"/>
</dbReference>
<evidence type="ECO:0000256" key="2">
    <source>
        <dbReference type="ARBA" id="ARBA00004642"/>
    </source>
</evidence>
<feature type="compositionally biased region" description="Acidic residues" evidence="11">
    <location>
        <begin position="4209"/>
        <end position="4218"/>
    </location>
</feature>
<comment type="function">
    <text evidence="10">Nuclear chaperone required for maturation and nuclear export of pre-60S ribosome subunits.</text>
</comment>
<dbReference type="GO" id="GO:0030687">
    <property type="term" value="C:preribosome, large subunit precursor"/>
    <property type="evidence" value="ECO:0007669"/>
    <property type="project" value="TreeGrafter"/>
</dbReference>
<dbReference type="SMART" id="SM00382">
    <property type="entry name" value="AAA"/>
    <property type="match status" value="6"/>
</dbReference>
<keyword evidence="14" id="KW-1185">Reference proteome</keyword>
<comment type="similarity">
    <text evidence="3 10">Belongs to the midasin family.</text>
</comment>
<dbReference type="PIRSF" id="PIRSF010340">
    <property type="entry name" value="Midasin"/>
    <property type="match status" value="1"/>
</dbReference>
<evidence type="ECO:0000313" key="14">
    <source>
        <dbReference type="Proteomes" id="UP000007148"/>
    </source>
</evidence>
<dbReference type="FunFam" id="3.40.50.300:FF:000712">
    <property type="entry name" value="Midasin"/>
    <property type="match status" value="1"/>
</dbReference>
<dbReference type="Pfam" id="PF07728">
    <property type="entry name" value="AAA_5"/>
    <property type="match status" value="8"/>
</dbReference>
<keyword evidence="5" id="KW-0597">Phosphoprotein</keyword>
<feature type="region of interest" description="Disordered" evidence="11">
    <location>
        <begin position="4493"/>
        <end position="4527"/>
    </location>
</feature>
<dbReference type="InterPro" id="IPR041190">
    <property type="entry name" value="Midasin_AAA_lid_5"/>
</dbReference>
<feature type="domain" description="VWFA" evidence="12">
    <location>
        <begin position="4647"/>
        <end position="4792"/>
    </location>
</feature>
<name>G4T682_SERID</name>
<dbReference type="InterPro" id="IPR011704">
    <property type="entry name" value="ATPase_dyneun-rel_AAA"/>
</dbReference>
<dbReference type="SUPFAM" id="SSF53300">
    <property type="entry name" value="vWA-like"/>
    <property type="match status" value="1"/>
</dbReference>
<gene>
    <name evidence="13" type="ORF">PIIN_00606</name>
</gene>
<evidence type="ECO:0000256" key="11">
    <source>
        <dbReference type="SAM" id="MobiDB-lite"/>
    </source>
</evidence>
<dbReference type="FunFam" id="3.40.50.300:FF:000142">
    <property type="entry name" value="Midasin"/>
    <property type="match status" value="1"/>
</dbReference>
<feature type="region of interest" description="Disordered" evidence="11">
    <location>
        <begin position="4037"/>
        <end position="4410"/>
    </location>
</feature>
<dbReference type="Pfam" id="PF17867">
    <property type="entry name" value="AAA_lid_7"/>
    <property type="match status" value="3"/>
</dbReference>
<dbReference type="InterPro" id="IPR027417">
    <property type="entry name" value="P-loop_NTPase"/>
</dbReference>
<dbReference type="InterPro" id="IPR040848">
    <property type="entry name" value="AAA_lid_7"/>
</dbReference>
<protein>
    <recommendedName>
        <fullName evidence="4 10">Midasin</fullName>
    </recommendedName>
</protein>
<dbReference type="GO" id="GO:0000027">
    <property type="term" value="P:ribosomal large subunit assembly"/>
    <property type="evidence" value="ECO:0007669"/>
    <property type="project" value="InterPro"/>
</dbReference>
<feature type="compositionally biased region" description="Basic and acidic residues" evidence="11">
    <location>
        <begin position="4084"/>
        <end position="4101"/>
    </location>
</feature>
<evidence type="ECO:0000256" key="5">
    <source>
        <dbReference type="ARBA" id="ARBA00022553"/>
    </source>
</evidence>
<feature type="region of interest" description="Disordered" evidence="11">
    <location>
        <begin position="771"/>
        <end position="798"/>
    </location>
</feature>
<keyword evidence="8 10" id="KW-0143">Chaperone</keyword>
<dbReference type="PROSITE" id="PS50234">
    <property type="entry name" value="VWFA"/>
    <property type="match status" value="1"/>
</dbReference>
<feature type="compositionally biased region" description="Polar residues" evidence="11">
    <location>
        <begin position="4386"/>
        <end position="4405"/>
    </location>
</feature>
<dbReference type="GO" id="GO:0005654">
    <property type="term" value="C:nucleoplasm"/>
    <property type="evidence" value="ECO:0007669"/>
    <property type="project" value="UniProtKB-SubCell"/>
</dbReference>
<feature type="region of interest" description="Disordered" evidence="11">
    <location>
        <begin position="4429"/>
        <end position="4454"/>
    </location>
</feature>
<evidence type="ECO:0000256" key="10">
    <source>
        <dbReference type="PIRNR" id="PIRNR010340"/>
    </source>
</evidence>
<organism evidence="13 14">
    <name type="scientific">Serendipita indica (strain DSM 11827)</name>
    <name type="common">Root endophyte fungus</name>
    <name type="synonym">Piriformospora indica</name>
    <dbReference type="NCBI Taxonomy" id="1109443"/>
    <lineage>
        <taxon>Eukaryota</taxon>
        <taxon>Fungi</taxon>
        <taxon>Dikarya</taxon>
        <taxon>Basidiomycota</taxon>
        <taxon>Agaricomycotina</taxon>
        <taxon>Agaricomycetes</taxon>
        <taxon>Sebacinales</taxon>
        <taxon>Serendipitaceae</taxon>
        <taxon>Serendipita</taxon>
    </lineage>
</organism>
<feature type="compositionally biased region" description="Acidic residues" evidence="11">
    <location>
        <begin position="4256"/>
        <end position="4274"/>
    </location>
</feature>
<dbReference type="InterPro" id="IPR003593">
    <property type="entry name" value="AAA+_ATPase"/>
</dbReference>
<dbReference type="GO" id="GO:0000055">
    <property type="term" value="P:ribosomal large subunit export from nucleus"/>
    <property type="evidence" value="ECO:0007669"/>
    <property type="project" value="TreeGrafter"/>
</dbReference>
<dbReference type="FunCoup" id="G4T682">
    <property type="interactions" value="357"/>
</dbReference>
<feature type="compositionally biased region" description="Acidic residues" evidence="11">
    <location>
        <begin position="4102"/>
        <end position="4129"/>
    </location>
</feature>
<evidence type="ECO:0000256" key="1">
    <source>
        <dbReference type="ARBA" id="ARBA00004604"/>
    </source>
</evidence>